<comment type="caution">
    <text evidence="2">The sequence shown here is derived from an EMBL/GenBank/DDBJ whole genome shotgun (WGS) entry which is preliminary data.</text>
</comment>
<accession>A0A1Y2CVN5</accession>
<reference evidence="2 3" key="1">
    <citation type="submission" date="2016-07" db="EMBL/GenBank/DDBJ databases">
        <title>Pervasive Adenine N6-methylation of Active Genes in Fungi.</title>
        <authorList>
            <consortium name="DOE Joint Genome Institute"/>
            <person name="Mondo S.J."/>
            <person name="Dannebaum R.O."/>
            <person name="Kuo R.C."/>
            <person name="Labutti K."/>
            <person name="Haridas S."/>
            <person name="Kuo A."/>
            <person name="Salamov A."/>
            <person name="Ahrendt S.R."/>
            <person name="Lipzen A."/>
            <person name="Sullivan W."/>
            <person name="Andreopoulos W.B."/>
            <person name="Clum A."/>
            <person name="Lindquist E."/>
            <person name="Daum C."/>
            <person name="Ramamoorthy G.K."/>
            <person name="Gryganskyi A."/>
            <person name="Culley D."/>
            <person name="Magnuson J.K."/>
            <person name="James T.Y."/>
            <person name="O'Malley M.A."/>
            <person name="Stajich J.E."/>
            <person name="Spatafora J.W."/>
            <person name="Visel A."/>
            <person name="Grigoriev I.V."/>
        </authorList>
    </citation>
    <scope>NUCLEOTIDE SEQUENCE [LARGE SCALE GENOMIC DNA]</scope>
    <source>
        <strain evidence="2 3">JEL800</strain>
    </source>
</reference>
<dbReference type="InterPro" id="IPR046347">
    <property type="entry name" value="bZIP_sf"/>
</dbReference>
<evidence type="ECO:0000256" key="1">
    <source>
        <dbReference type="SAM" id="MobiDB-lite"/>
    </source>
</evidence>
<evidence type="ECO:0008006" key="4">
    <source>
        <dbReference type="Google" id="ProtNLM"/>
    </source>
</evidence>
<dbReference type="EMBL" id="MCGO01000006">
    <property type="protein sequence ID" value="ORY51129.1"/>
    <property type="molecule type" value="Genomic_DNA"/>
</dbReference>
<protein>
    <recommendedName>
        <fullName evidence="4">BZIP domain-containing protein</fullName>
    </recommendedName>
</protein>
<dbReference type="Proteomes" id="UP000193642">
    <property type="component" value="Unassembled WGS sequence"/>
</dbReference>
<feature type="region of interest" description="Disordered" evidence="1">
    <location>
        <begin position="1"/>
        <end position="47"/>
    </location>
</feature>
<organism evidence="2 3">
    <name type="scientific">Rhizoclosmatium globosum</name>
    <dbReference type="NCBI Taxonomy" id="329046"/>
    <lineage>
        <taxon>Eukaryota</taxon>
        <taxon>Fungi</taxon>
        <taxon>Fungi incertae sedis</taxon>
        <taxon>Chytridiomycota</taxon>
        <taxon>Chytridiomycota incertae sedis</taxon>
        <taxon>Chytridiomycetes</taxon>
        <taxon>Chytridiales</taxon>
        <taxon>Chytriomycetaceae</taxon>
        <taxon>Rhizoclosmatium</taxon>
    </lineage>
</organism>
<name>A0A1Y2CVN5_9FUNG</name>
<dbReference type="GO" id="GO:0003700">
    <property type="term" value="F:DNA-binding transcription factor activity"/>
    <property type="evidence" value="ECO:0007669"/>
    <property type="project" value="InterPro"/>
</dbReference>
<dbReference type="CDD" id="cd14688">
    <property type="entry name" value="bZIP_YAP"/>
    <property type="match status" value="1"/>
</dbReference>
<gene>
    <name evidence="2" type="ORF">BCR33DRAFT_503494</name>
</gene>
<dbReference type="Gene3D" id="1.20.5.170">
    <property type="match status" value="1"/>
</dbReference>
<keyword evidence="3" id="KW-1185">Reference proteome</keyword>
<dbReference type="AlphaFoldDB" id="A0A1Y2CVN5"/>
<evidence type="ECO:0000313" key="3">
    <source>
        <dbReference type="Proteomes" id="UP000193642"/>
    </source>
</evidence>
<dbReference type="SUPFAM" id="SSF57959">
    <property type="entry name" value="Leucine zipper domain"/>
    <property type="match status" value="1"/>
</dbReference>
<proteinExistence type="predicted"/>
<evidence type="ECO:0000313" key="2">
    <source>
        <dbReference type="EMBL" id="ORY51129.1"/>
    </source>
</evidence>
<sequence length="113" mass="12665">MTERSRTASNASEQREMSTTRKQAITKTDRAERNRLAQQAHQQRKRDRLRNLEAQVKYLETLLESKGNMCLTDCSEPPISNSGELASGITPSVSILDPTLLCIQCICPICAEQ</sequence>